<keyword evidence="4" id="KW-1185">Reference proteome</keyword>
<proteinExistence type="predicted"/>
<feature type="domain" description="C-type lectin" evidence="2">
    <location>
        <begin position="27"/>
        <end position="140"/>
    </location>
</feature>
<evidence type="ECO:0000259" key="2">
    <source>
        <dbReference type="PROSITE" id="PS50041"/>
    </source>
</evidence>
<keyword evidence="1" id="KW-1015">Disulfide bond</keyword>
<name>A0ABU7CB27_9TELE</name>
<sequence>MTEIWLITRRTLPLFLIFASVIFTSPLESSPFQLVTSKKKYKEAKSYCRGMYTNLCKFYKLAEINAMIDLVLKPADSVWIGLELGEQPIWHWTASNQGTSFLNWRIGEPKNNKTEACAAMDHNGTWVENDCGIPKSFVCQGSGDARNHIFVEYKKSWRDARSHCWGLSSDLVSIHSAEENKAIRNMSASEDVWIGLFKDPWTWSDDSNSSFRFWNASEPSYSDNRGCVATDLTNLGKWSSQNCNNTLSFICCNDQEEKSAQTTTKSPTPLSTVSSLYSNNRLILIQKNMTWIAALSFCREHYIDLVQITNEDIQDKVAERAKGSTSPHVWLGLRYTCNFKFWFWTSSIAGCYQNWRPEEGPEGAYECGVSGAIEATGRQQWVGLPETKKLNFICQTCGG</sequence>
<evidence type="ECO:0000256" key="1">
    <source>
        <dbReference type="ARBA" id="ARBA00023157"/>
    </source>
</evidence>
<dbReference type="InterPro" id="IPR016187">
    <property type="entry name" value="CTDL_fold"/>
</dbReference>
<dbReference type="InterPro" id="IPR001304">
    <property type="entry name" value="C-type_lectin-like"/>
</dbReference>
<feature type="domain" description="C-type lectin" evidence="2">
    <location>
        <begin position="143"/>
        <end position="252"/>
    </location>
</feature>
<dbReference type="SMART" id="SM00034">
    <property type="entry name" value="CLECT"/>
    <property type="match status" value="3"/>
</dbReference>
<dbReference type="InterPro" id="IPR016186">
    <property type="entry name" value="C-type_lectin-like/link_sf"/>
</dbReference>
<dbReference type="Gene3D" id="3.10.100.10">
    <property type="entry name" value="Mannose-Binding Protein A, subunit A"/>
    <property type="match status" value="3"/>
</dbReference>
<dbReference type="PROSITE" id="PS50041">
    <property type="entry name" value="C_TYPE_LECTIN_2"/>
    <property type="match status" value="3"/>
</dbReference>
<dbReference type="PANTHER" id="PTHR45784">
    <property type="entry name" value="C-TYPE LECTIN DOMAIN FAMILY 20 MEMBER A-RELATED"/>
    <property type="match status" value="1"/>
</dbReference>
<dbReference type="Proteomes" id="UP001345963">
    <property type="component" value="Unassembled WGS sequence"/>
</dbReference>
<evidence type="ECO:0000313" key="4">
    <source>
        <dbReference type="Proteomes" id="UP001345963"/>
    </source>
</evidence>
<dbReference type="SUPFAM" id="SSF56436">
    <property type="entry name" value="C-type lectin-like"/>
    <property type="match status" value="3"/>
</dbReference>
<feature type="domain" description="C-type lectin" evidence="2">
    <location>
        <begin position="277"/>
        <end position="395"/>
    </location>
</feature>
<reference evidence="3 4" key="1">
    <citation type="submission" date="2021-07" db="EMBL/GenBank/DDBJ databases">
        <authorList>
            <person name="Palmer J.M."/>
        </authorList>
    </citation>
    <scope>NUCLEOTIDE SEQUENCE [LARGE SCALE GENOMIC DNA]</scope>
    <source>
        <strain evidence="3 4">AT_MEX2019</strain>
        <tissue evidence="3">Muscle</tissue>
    </source>
</reference>
<dbReference type="CDD" id="cd00037">
    <property type="entry name" value="CLECT"/>
    <property type="match status" value="3"/>
</dbReference>
<protein>
    <recommendedName>
        <fullName evidence="2">C-type lectin domain-containing protein</fullName>
    </recommendedName>
</protein>
<dbReference type="InterPro" id="IPR018378">
    <property type="entry name" value="C-type_lectin_CS"/>
</dbReference>
<comment type="caution">
    <text evidence="3">The sequence shown here is derived from an EMBL/GenBank/DDBJ whole genome shotgun (WGS) entry which is preliminary data.</text>
</comment>
<dbReference type="EMBL" id="JAHUTI010088678">
    <property type="protein sequence ID" value="MED6260166.1"/>
    <property type="molecule type" value="Genomic_DNA"/>
</dbReference>
<dbReference type="Pfam" id="PF00059">
    <property type="entry name" value="Lectin_C"/>
    <property type="match status" value="3"/>
</dbReference>
<organism evidence="3 4">
    <name type="scientific">Ataeniobius toweri</name>
    <dbReference type="NCBI Taxonomy" id="208326"/>
    <lineage>
        <taxon>Eukaryota</taxon>
        <taxon>Metazoa</taxon>
        <taxon>Chordata</taxon>
        <taxon>Craniata</taxon>
        <taxon>Vertebrata</taxon>
        <taxon>Euteleostomi</taxon>
        <taxon>Actinopterygii</taxon>
        <taxon>Neopterygii</taxon>
        <taxon>Teleostei</taxon>
        <taxon>Neoteleostei</taxon>
        <taxon>Acanthomorphata</taxon>
        <taxon>Ovalentaria</taxon>
        <taxon>Atherinomorphae</taxon>
        <taxon>Cyprinodontiformes</taxon>
        <taxon>Goodeidae</taxon>
        <taxon>Ataeniobius</taxon>
    </lineage>
</organism>
<evidence type="ECO:0000313" key="3">
    <source>
        <dbReference type="EMBL" id="MED6260166.1"/>
    </source>
</evidence>
<dbReference type="PANTHER" id="PTHR45784:SF3">
    <property type="entry name" value="C-TYPE LECTIN DOMAIN FAMILY 4 MEMBER K-LIKE-RELATED"/>
    <property type="match status" value="1"/>
</dbReference>
<gene>
    <name evidence="3" type="ORF">ATANTOWER_005897</name>
</gene>
<accession>A0ABU7CB27</accession>
<dbReference type="PROSITE" id="PS00615">
    <property type="entry name" value="C_TYPE_LECTIN_1"/>
    <property type="match status" value="1"/>
</dbReference>